<dbReference type="InterPro" id="IPR030391">
    <property type="entry name" value="MeTrfase_TrmA_CS"/>
</dbReference>
<dbReference type="InterPro" id="IPR010280">
    <property type="entry name" value="U5_MeTrfase_fam"/>
</dbReference>
<dbReference type="Proteomes" id="UP000034154">
    <property type="component" value="Unassembled WGS sequence"/>
</dbReference>
<dbReference type="GO" id="GO:0009451">
    <property type="term" value="P:RNA modification"/>
    <property type="evidence" value="ECO:0007669"/>
    <property type="project" value="UniProtKB-ARBA"/>
</dbReference>
<name>A0A0G1JA69_9BACT</name>
<dbReference type="PROSITE" id="PS01230">
    <property type="entry name" value="TRMA_1"/>
    <property type="match status" value="1"/>
</dbReference>
<dbReference type="PANTHER" id="PTHR11061:SF30">
    <property type="entry name" value="TRNA (URACIL(54)-C(5))-METHYLTRANSFERASE"/>
    <property type="match status" value="1"/>
</dbReference>
<dbReference type="Gene3D" id="2.40.50.140">
    <property type="entry name" value="Nucleic acid-binding proteins"/>
    <property type="match status" value="1"/>
</dbReference>
<dbReference type="GO" id="GO:0032259">
    <property type="term" value="P:methylation"/>
    <property type="evidence" value="ECO:0007669"/>
    <property type="project" value="UniProtKB-KW"/>
</dbReference>
<feature type="active site" evidence="5">
    <location>
        <position position="435"/>
    </location>
</feature>
<dbReference type="InterPro" id="IPR030390">
    <property type="entry name" value="MeTrfase_TrmA_AS"/>
</dbReference>
<feature type="binding site" evidence="4">
    <location>
        <position position="341"/>
    </location>
    <ligand>
        <name>S-adenosyl-L-methionine</name>
        <dbReference type="ChEBI" id="CHEBI:59789"/>
    </ligand>
</feature>
<sequence length="482" mass="54114">MSNQLNQIVSGTIEEINRDGLGIIKRPIGKPYLVSQTIIGEEVSALTYKRTKDGFLSELQEVIKPSPHRIEPRCPMFGKCGGCKWQHIDRELQLEMKKELVEKELRGIGVDRHLFPEVPKTTNTDIKANNHPPIRIEKIISGPSDFFYRNRMDFMFGWRGELGLKEAGKWWSTVDLPKCFLQSEESNEILKRVGEWTKNSGLPFWDNKKQTGFFRALVIREGKNTDERLVMLVTAGVDAVGANGHSPLQQSWQNEFVKLFADGLATSVIHGICRRTTDLSIADEIIALKGEPWLNEEINGLKYRIAPNSFFQTNSEMAAELQNTVMEFVAPKPGQKIADLYCGAGFFSLAFARAGAEVIGVEMDEAGIEAAKINAELNKISADFTAAKIEDYFKDKTLAAGFDTIVLDPPRAGLHPKVLETLLEVLPPKIVYISCGYHNLAKEMPEFLKHYQVTRARALDLFPQTPHVEVVVELETKNIGKV</sequence>
<dbReference type="GO" id="GO:0008757">
    <property type="term" value="F:S-adenosylmethionine-dependent methyltransferase activity"/>
    <property type="evidence" value="ECO:0007669"/>
    <property type="project" value="UniProtKB-ARBA"/>
</dbReference>
<dbReference type="AlphaFoldDB" id="A0A0G1JA69"/>
<keyword evidence="2 4" id="KW-0808">Transferase</keyword>
<dbReference type="PROSITE" id="PS01231">
    <property type="entry name" value="TRMA_2"/>
    <property type="match status" value="1"/>
</dbReference>
<dbReference type="GO" id="GO:0006396">
    <property type="term" value="P:RNA processing"/>
    <property type="evidence" value="ECO:0007669"/>
    <property type="project" value="InterPro"/>
</dbReference>
<comment type="caution">
    <text evidence="6">The sequence shown here is derived from an EMBL/GenBank/DDBJ whole genome shotgun (WGS) entry which is preliminary data.</text>
</comment>
<evidence type="ECO:0000256" key="2">
    <source>
        <dbReference type="ARBA" id="ARBA00022679"/>
    </source>
</evidence>
<feature type="binding site" evidence="4">
    <location>
        <position position="408"/>
    </location>
    <ligand>
        <name>S-adenosyl-L-methionine</name>
        <dbReference type="ChEBI" id="CHEBI:59789"/>
    </ligand>
</feature>
<evidence type="ECO:0000256" key="5">
    <source>
        <dbReference type="PROSITE-ProRule" id="PRU10015"/>
    </source>
</evidence>
<accession>A0A0G1JA69</accession>
<evidence type="ECO:0000256" key="1">
    <source>
        <dbReference type="ARBA" id="ARBA00022603"/>
    </source>
</evidence>
<dbReference type="PROSITE" id="PS51687">
    <property type="entry name" value="SAM_MT_RNA_M5U"/>
    <property type="match status" value="1"/>
</dbReference>
<dbReference type="EMBL" id="LCJB01000074">
    <property type="protein sequence ID" value="KKT68566.1"/>
    <property type="molecule type" value="Genomic_DNA"/>
</dbReference>
<feature type="binding site" evidence="4">
    <location>
        <position position="362"/>
    </location>
    <ligand>
        <name>S-adenosyl-L-methionine</name>
        <dbReference type="ChEBI" id="CHEBI:59789"/>
    </ligand>
</feature>
<dbReference type="SUPFAM" id="SSF53335">
    <property type="entry name" value="S-adenosyl-L-methionine-dependent methyltransferases"/>
    <property type="match status" value="1"/>
</dbReference>
<protein>
    <submittedName>
        <fullName evidence="6">RNA methyltransferase, TrmA family protein</fullName>
    </submittedName>
</protein>
<dbReference type="InterPro" id="IPR029063">
    <property type="entry name" value="SAM-dependent_MTases_sf"/>
</dbReference>
<evidence type="ECO:0000313" key="7">
    <source>
        <dbReference type="Proteomes" id="UP000034154"/>
    </source>
</evidence>
<dbReference type="GO" id="GO:0008173">
    <property type="term" value="F:RNA methyltransferase activity"/>
    <property type="evidence" value="ECO:0007669"/>
    <property type="project" value="InterPro"/>
</dbReference>
<keyword evidence="1 4" id="KW-0489">Methyltransferase</keyword>
<dbReference type="Pfam" id="PF05958">
    <property type="entry name" value="tRNA_U5-meth_tr"/>
    <property type="match status" value="1"/>
</dbReference>
<dbReference type="InterPro" id="IPR012340">
    <property type="entry name" value="NA-bd_OB-fold"/>
</dbReference>
<dbReference type="Gene3D" id="3.40.50.150">
    <property type="entry name" value="Vaccinia Virus protein VP39"/>
    <property type="match status" value="1"/>
</dbReference>
<proteinExistence type="inferred from homology"/>
<comment type="similarity">
    <text evidence="4">Belongs to the class I-like SAM-binding methyltransferase superfamily. RNA M5U methyltransferase family.</text>
</comment>
<dbReference type="NCBIfam" id="TIGR00479">
    <property type="entry name" value="rumA"/>
    <property type="match status" value="1"/>
</dbReference>
<organism evidence="6 7">
    <name type="scientific">Candidatus Uhrbacteria bacterium GW2011_GWF2_44_350</name>
    <dbReference type="NCBI Taxonomy" id="1619000"/>
    <lineage>
        <taxon>Bacteria</taxon>
        <taxon>Candidatus Uhriibacteriota</taxon>
    </lineage>
</organism>
<dbReference type="Gene3D" id="2.40.50.1070">
    <property type="match status" value="1"/>
</dbReference>
<reference evidence="6 7" key="1">
    <citation type="journal article" date="2015" name="Nature">
        <title>rRNA introns, odd ribosomes, and small enigmatic genomes across a large radiation of phyla.</title>
        <authorList>
            <person name="Brown C.T."/>
            <person name="Hug L.A."/>
            <person name="Thomas B.C."/>
            <person name="Sharon I."/>
            <person name="Castelle C.J."/>
            <person name="Singh A."/>
            <person name="Wilkins M.J."/>
            <person name="Williams K.H."/>
            <person name="Banfield J.F."/>
        </authorList>
    </citation>
    <scope>NUCLEOTIDE SEQUENCE [LARGE SCALE GENOMIC DNA]</scope>
</reference>
<evidence type="ECO:0000256" key="3">
    <source>
        <dbReference type="ARBA" id="ARBA00022691"/>
    </source>
</evidence>
<feature type="binding site" evidence="4">
    <location>
        <position position="312"/>
    </location>
    <ligand>
        <name>S-adenosyl-L-methionine</name>
        <dbReference type="ChEBI" id="CHEBI:59789"/>
    </ligand>
</feature>
<keyword evidence="3 4" id="KW-0949">S-adenosyl-L-methionine</keyword>
<feature type="active site" description="Nucleophile" evidence="4">
    <location>
        <position position="435"/>
    </location>
</feature>
<dbReference type="PANTHER" id="PTHR11061">
    <property type="entry name" value="RNA M5U METHYLTRANSFERASE"/>
    <property type="match status" value="1"/>
</dbReference>
<dbReference type="CDD" id="cd02440">
    <property type="entry name" value="AdoMet_MTases"/>
    <property type="match status" value="1"/>
</dbReference>
<evidence type="ECO:0000256" key="4">
    <source>
        <dbReference type="PROSITE-ProRule" id="PRU01024"/>
    </source>
</evidence>
<gene>
    <name evidence="6" type="ORF">UW63_C0074G0006</name>
</gene>
<evidence type="ECO:0000313" key="6">
    <source>
        <dbReference type="EMBL" id="KKT68566.1"/>
    </source>
</evidence>